<evidence type="ECO:0000256" key="2">
    <source>
        <dbReference type="ARBA" id="ARBA00007447"/>
    </source>
</evidence>
<keyword evidence="7" id="KW-0378">Hydrolase</keyword>
<dbReference type="InterPro" id="IPR034161">
    <property type="entry name" value="Pepsin-like_plant"/>
</dbReference>
<dbReference type="EMBL" id="NKQK01000022">
    <property type="protein sequence ID" value="PSR97987.1"/>
    <property type="molecule type" value="Genomic_DNA"/>
</dbReference>
<proteinExistence type="inferred from homology"/>
<dbReference type="GO" id="GO:0006508">
    <property type="term" value="P:proteolysis"/>
    <property type="evidence" value="ECO:0007669"/>
    <property type="project" value="UniProtKB-KW"/>
</dbReference>
<dbReference type="Proteomes" id="UP000241394">
    <property type="component" value="Chromosome LG22"/>
</dbReference>
<dbReference type="PANTHER" id="PTHR47967:SF128">
    <property type="entry name" value="ASPARTIC PROTEINASE CDR1-LIKE"/>
    <property type="match status" value="1"/>
</dbReference>
<dbReference type="InterPro" id="IPR001969">
    <property type="entry name" value="Aspartic_peptidase_AS"/>
</dbReference>
<dbReference type="Pfam" id="PF14543">
    <property type="entry name" value="TAXi_N"/>
    <property type="match status" value="1"/>
</dbReference>
<protein>
    <submittedName>
        <fullName evidence="11">Aspartic proteinase</fullName>
    </submittedName>
</protein>
<feature type="chain" id="PRO_5015309988" evidence="9">
    <location>
        <begin position="25"/>
        <end position="449"/>
    </location>
</feature>
<dbReference type="FunFam" id="2.40.70.10:FF:000050">
    <property type="entry name" value="Aspartic proteinase CDR1"/>
    <property type="match status" value="1"/>
</dbReference>
<organism evidence="11 12">
    <name type="scientific">Actinidia chinensis var. chinensis</name>
    <name type="common">Chinese soft-hair kiwi</name>
    <dbReference type="NCBI Taxonomy" id="1590841"/>
    <lineage>
        <taxon>Eukaryota</taxon>
        <taxon>Viridiplantae</taxon>
        <taxon>Streptophyta</taxon>
        <taxon>Embryophyta</taxon>
        <taxon>Tracheophyta</taxon>
        <taxon>Spermatophyta</taxon>
        <taxon>Magnoliopsida</taxon>
        <taxon>eudicotyledons</taxon>
        <taxon>Gunneridae</taxon>
        <taxon>Pentapetalae</taxon>
        <taxon>asterids</taxon>
        <taxon>Ericales</taxon>
        <taxon>Actinidiaceae</taxon>
        <taxon>Actinidia</taxon>
    </lineage>
</organism>
<evidence type="ECO:0000313" key="12">
    <source>
        <dbReference type="Proteomes" id="UP000241394"/>
    </source>
</evidence>
<dbReference type="PANTHER" id="PTHR47967">
    <property type="entry name" value="OS07G0603500 PROTEIN-RELATED"/>
    <property type="match status" value="1"/>
</dbReference>
<dbReference type="InterPro" id="IPR051708">
    <property type="entry name" value="Plant_Aspart_Prot_A1"/>
</dbReference>
<dbReference type="InterPro" id="IPR033121">
    <property type="entry name" value="PEPTIDASE_A1"/>
</dbReference>
<evidence type="ECO:0000256" key="7">
    <source>
        <dbReference type="ARBA" id="ARBA00022801"/>
    </source>
</evidence>
<dbReference type="STRING" id="1590841.A0A2R6PW16"/>
<evidence type="ECO:0000259" key="10">
    <source>
        <dbReference type="PROSITE" id="PS51767"/>
    </source>
</evidence>
<accession>A0A2R6PW16</accession>
<dbReference type="AlphaFoldDB" id="A0A2R6PW16"/>
<evidence type="ECO:0000256" key="5">
    <source>
        <dbReference type="ARBA" id="ARBA00022729"/>
    </source>
</evidence>
<comment type="caution">
    <text evidence="11">The sequence shown here is derived from an EMBL/GenBank/DDBJ whole genome shotgun (WGS) entry which is preliminary data.</text>
</comment>
<evidence type="ECO:0000256" key="6">
    <source>
        <dbReference type="ARBA" id="ARBA00022750"/>
    </source>
</evidence>
<dbReference type="InParanoid" id="A0A2R6PW16"/>
<name>A0A2R6PW16_ACTCC</name>
<evidence type="ECO:0000256" key="1">
    <source>
        <dbReference type="ARBA" id="ARBA00004613"/>
    </source>
</evidence>
<evidence type="ECO:0000256" key="3">
    <source>
        <dbReference type="ARBA" id="ARBA00022525"/>
    </source>
</evidence>
<dbReference type="InterPro" id="IPR021109">
    <property type="entry name" value="Peptidase_aspartic_dom_sf"/>
</dbReference>
<dbReference type="InterPro" id="IPR032861">
    <property type="entry name" value="TAXi_N"/>
</dbReference>
<keyword evidence="4" id="KW-0645">Protease</keyword>
<evidence type="ECO:0000256" key="8">
    <source>
        <dbReference type="ARBA" id="ARBA00023180"/>
    </source>
</evidence>
<keyword evidence="8" id="KW-0325">Glycoprotein</keyword>
<comment type="subcellular location">
    <subcellularLocation>
        <location evidence="1">Secreted</location>
    </subcellularLocation>
</comment>
<keyword evidence="12" id="KW-1185">Reference proteome</keyword>
<evidence type="ECO:0000256" key="9">
    <source>
        <dbReference type="SAM" id="SignalP"/>
    </source>
</evidence>
<feature type="domain" description="Peptidase A1" evidence="10">
    <location>
        <begin position="90"/>
        <end position="440"/>
    </location>
</feature>
<reference evidence="11 12" key="1">
    <citation type="submission" date="2017-07" db="EMBL/GenBank/DDBJ databases">
        <title>An improved, manually edited Actinidia chinensis var. chinensis (kiwifruit) genome highlights the challenges associated with draft genomes and gene prediction in plants.</title>
        <authorList>
            <person name="Pilkington S."/>
            <person name="Crowhurst R."/>
            <person name="Hilario E."/>
            <person name="Nardozza S."/>
            <person name="Fraser L."/>
            <person name="Peng Y."/>
            <person name="Gunaseelan K."/>
            <person name="Simpson R."/>
            <person name="Tahir J."/>
            <person name="Deroles S."/>
            <person name="Templeton K."/>
            <person name="Luo Z."/>
            <person name="Davy M."/>
            <person name="Cheng C."/>
            <person name="Mcneilage M."/>
            <person name="Scaglione D."/>
            <person name="Liu Y."/>
            <person name="Zhang Q."/>
            <person name="Datson P."/>
            <person name="De Silva N."/>
            <person name="Gardiner S."/>
            <person name="Bassett H."/>
            <person name="Chagne D."/>
            <person name="Mccallum J."/>
            <person name="Dzierzon H."/>
            <person name="Deng C."/>
            <person name="Wang Y.-Y."/>
            <person name="Barron N."/>
            <person name="Manako K."/>
            <person name="Bowen J."/>
            <person name="Foster T."/>
            <person name="Erridge Z."/>
            <person name="Tiffin H."/>
            <person name="Waite C."/>
            <person name="Davies K."/>
            <person name="Grierson E."/>
            <person name="Laing W."/>
            <person name="Kirk R."/>
            <person name="Chen X."/>
            <person name="Wood M."/>
            <person name="Montefiori M."/>
            <person name="Brummell D."/>
            <person name="Schwinn K."/>
            <person name="Catanach A."/>
            <person name="Fullerton C."/>
            <person name="Li D."/>
            <person name="Meiyalaghan S."/>
            <person name="Nieuwenhuizen N."/>
            <person name="Read N."/>
            <person name="Prakash R."/>
            <person name="Hunter D."/>
            <person name="Zhang H."/>
            <person name="Mckenzie M."/>
            <person name="Knabel M."/>
            <person name="Harris A."/>
            <person name="Allan A."/>
            <person name="Chen A."/>
            <person name="Janssen B."/>
            <person name="Plunkett B."/>
            <person name="Dwamena C."/>
            <person name="Voogd C."/>
            <person name="Leif D."/>
            <person name="Lafferty D."/>
            <person name="Souleyre E."/>
            <person name="Varkonyi-Gasic E."/>
            <person name="Gambi F."/>
            <person name="Hanley J."/>
            <person name="Yao J.-L."/>
            <person name="Cheung J."/>
            <person name="David K."/>
            <person name="Warren B."/>
            <person name="Marsh K."/>
            <person name="Snowden K."/>
            <person name="Lin-Wang K."/>
            <person name="Brian L."/>
            <person name="Martinez-Sanchez M."/>
            <person name="Wang M."/>
            <person name="Ileperuma N."/>
            <person name="Macnee N."/>
            <person name="Campin R."/>
            <person name="Mcatee P."/>
            <person name="Drummond R."/>
            <person name="Espley R."/>
            <person name="Ireland H."/>
            <person name="Wu R."/>
            <person name="Atkinson R."/>
            <person name="Karunairetnam S."/>
            <person name="Bulley S."/>
            <person name="Chunkath S."/>
            <person name="Hanley Z."/>
            <person name="Storey R."/>
            <person name="Thrimawithana A."/>
            <person name="Thomson S."/>
            <person name="David C."/>
            <person name="Testolin R."/>
        </authorList>
    </citation>
    <scope>NUCLEOTIDE SEQUENCE [LARGE SCALE GENOMIC DNA]</scope>
    <source>
        <strain evidence="12">cv. Red5</strain>
        <tissue evidence="11">Young leaf</tissue>
    </source>
</reference>
<dbReference type="PROSITE" id="PS00141">
    <property type="entry name" value="ASP_PROTEASE"/>
    <property type="match status" value="1"/>
</dbReference>
<comment type="similarity">
    <text evidence="2">Belongs to the peptidase A1 family.</text>
</comment>
<dbReference type="OrthoDB" id="2747330at2759"/>
<dbReference type="GO" id="GO:0005576">
    <property type="term" value="C:extracellular region"/>
    <property type="evidence" value="ECO:0007669"/>
    <property type="project" value="UniProtKB-SubCell"/>
</dbReference>
<dbReference type="GO" id="GO:0004190">
    <property type="term" value="F:aspartic-type endopeptidase activity"/>
    <property type="evidence" value="ECO:0007669"/>
    <property type="project" value="UniProtKB-KW"/>
</dbReference>
<evidence type="ECO:0000256" key="4">
    <source>
        <dbReference type="ARBA" id="ARBA00022670"/>
    </source>
</evidence>
<dbReference type="SUPFAM" id="SSF50630">
    <property type="entry name" value="Acid proteases"/>
    <property type="match status" value="1"/>
</dbReference>
<gene>
    <name evidence="11" type="ORF">CEY00_Acc24575</name>
</gene>
<dbReference type="Gene3D" id="2.40.70.10">
    <property type="entry name" value="Acid Proteases"/>
    <property type="match status" value="2"/>
</dbReference>
<dbReference type="Pfam" id="PF14541">
    <property type="entry name" value="TAXi_C"/>
    <property type="match status" value="1"/>
</dbReference>
<keyword evidence="6" id="KW-0064">Aspartyl protease</keyword>
<keyword evidence="3" id="KW-0964">Secreted</keyword>
<dbReference type="OMA" id="TYKTESC"/>
<dbReference type="CDD" id="cd05476">
    <property type="entry name" value="pepsin_A_like_plant"/>
    <property type="match status" value="1"/>
</dbReference>
<keyword evidence="5 9" id="KW-0732">Signal</keyword>
<dbReference type="Gramene" id="PSR97987">
    <property type="protein sequence ID" value="PSR97987"/>
    <property type="gene ID" value="CEY00_Acc24575"/>
</dbReference>
<reference evidence="12" key="2">
    <citation type="journal article" date="2018" name="BMC Genomics">
        <title>A manually annotated Actinidia chinensis var. chinensis (kiwifruit) genome highlights the challenges associated with draft genomes and gene prediction in plants.</title>
        <authorList>
            <person name="Pilkington S.M."/>
            <person name="Crowhurst R."/>
            <person name="Hilario E."/>
            <person name="Nardozza S."/>
            <person name="Fraser L."/>
            <person name="Peng Y."/>
            <person name="Gunaseelan K."/>
            <person name="Simpson R."/>
            <person name="Tahir J."/>
            <person name="Deroles S.C."/>
            <person name="Templeton K."/>
            <person name="Luo Z."/>
            <person name="Davy M."/>
            <person name="Cheng C."/>
            <person name="McNeilage M."/>
            <person name="Scaglione D."/>
            <person name="Liu Y."/>
            <person name="Zhang Q."/>
            <person name="Datson P."/>
            <person name="De Silva N."/>
            <person name="Gardiner S.E."/>
            <person name="Bassett H."/>
            <person name="Chagne D."/>
            <person name="McCallum J."/>
            <person name="Dzierzon H."/>
            <person name="Deng C."/>
            <person name="Wang Y.Y."/>
            <person name="Barron L."/>
            <person name="Manako K."/>
            <person name="Bowen J."/>
            <person name="Foster T.M."/>
            <person name="Erridge Z.A."/>
            <person name="Tiffin H."/>
            <person name="Waite C.N."/>
            <person name="Davies K.M."/>
            <person name="Grierson E.P."/>
            <person name="Laing W.A."/>
            <person name="Kirk R."/>
            <person name="Chen X."/>
            <person name="Wood M."/>
            <person name="Montefiori M."/>
            <person name="Brummell D.A."/>
            <person name="Schwinn K.E."/>
            <person name="Catanach A."/>
            <person name="Fullerton C."/>
            <person name="Li D."/>
            <person name="Meiyalaghan S."/>
            <person name="Nieuwenhuizen N."/>
            <person name="Read N."/>
            <person name="Prakash R."/>
            <person name="Hunter D."/>
            <person name="Zhang H."/>
            <person name="McKenzie M."/>
            <person name="Knabel M."/>
            <person name="Harris A."/>
            <person name="Allan A.C."/>
            <person name="Gleave A."/>
            <person name="Chen A."/>
            <person name="Janssen B.J."/>
            <person name="Plunkett B."/>
            <person name="Ampomah-Dwamena C."/>
            <person name="Voogd C."/>
            <person name="Leif D."/>
            <person name="Lafferty D."/>
            <person name="Souleyre E.J.F."/>
            <person name="Varkonyi-Gasic E."/>
            <person name="Gambi F."/>
            <person name="Hanley J."/>
            <person name="Yao J.L."/>
            <person name="Cheung J."/>
            <person name="David K.M."/>
            <person name="Warren B."/>
            <person name="Marsh K."/>
            <person name="Snowden K.C."/>
            <person name="Lin-Wang K."/>
            <person name="Brian L."/>
            <person name="Martinez-Sanchez M."/>
            <person name="Wang M."/>
            <person name="Ileperuma N."/>
            <person name="Macnee N."/>
            <person name="Campin R."/>
            <person name="McAtee P."/>
            <person name="Drummond R.S.M."/>
            <person name="Espley R.V."/>
            <person name="Ireland H.S."/>
            <person name="Wu R."/>
            <person name="Atkinson R.G."/>
            <person name="Karunairetnam S."/>
            <person name="Bulley S."/>
            <person name="Chunkath S."/>
            <person name="Hanley Z."/>
            <person name="Storey R."/>
            <person name="Thrimawithana A.H."/>
            <person name="Thomson S."/>
            <person name="David C."/>
            <person name="Testolin R."/>
            <person name="Huang H."/>
            <person name="Hellens R.P."/>
            <person name="Schaffer R.J."/>
        </authorList>
    </citation>
    <scope>NUCLEOTIDE SEQUENCE [LARGE SCALE GENOMIC DNA]</scope>
    <source>
        <strain evidence="12">cv. Red5</strain>
    </source>
</reference>
<dbReference type="InterPro" id="IPR032799">
    <property type="entry name" value="TAXi_C"/>
</dbReference>
<sequence>MVSISFSPLCTLCLVVVFLTKALAFGFTADLIHRDSPQSPFYNPLSTKMDRLNNAIKRSFSRAAHLKQSLSQSHSPNTIQSEIIPDSGEYLMKLSIGTPPVETLGIADTGSDLTWTQCNPCRRCYKQKAPLFNPKNSSTYRELSCQSQPCQDISRDNPSACHNNICHYDLTYGDRSYSTGTIATETFTLGSTSSRPVSVPKMIFGCGHHSGGTFNNFSTGIIGLGGGSFSLVSQLGVGKFSYCLSGFFGNETDVTINKINFGDNAAMVSGSGVVVSTPIIPNEISTFYFLTLKSIMVGNKTLTHKTKMKSSNCDNNATADYEQQAGNIIIDSGTTLTLLPSHLYRNLESQLRKTIKSKPSEDPQGLLGLCYSDTNIDLPNITFKFTGAELELPPMNTFVQRGKLVCLGMVPSDDIAIFGNLNQINVLIGYDLVKKQLSFMPTDCRKINN</sequence>
<dbReference type="FunFam" id="2.40.70.10:FF:000016">
    <property type="entry name" value="Probable aspartic protease At2g35615"/>
    <property type="match status" value="1"/>
</dbReference>
<evidence type="ECO:0000313" key="11">
    <source>
        <dbReference type="EMBL" id="PSR97987.1"/>
    </source>
</evidence>
<dbReference type="PROSITE" id="PS51767">
    <property type="entry name" value="PEPTIDASE_A1"/>
    <property type="match status" value="1"/>
</dbReference>
<feature type="signal peptide" evidence="9">
    <location>
        <begin position="1"/>
        <end position="24"/>
    </location>
</feature>